<proteinExistence type="predicted"/>
<feature type="compositionally biased region" description="Polar residues" evidence="1">
    <location>
        <begin position="16"/>
        <end position="27"/>
    </location>
</feature>
<dbReference type="KEGG" id="hms:HMU09440"/>
<accession>D3UI78</accession>
<dbReference type="AlphaFoldDB" id="D3UI78"/>
<dbReference type="HOGENOM" id="CLU_3252451_0_0_7"/>
<name>D3UI78_HELM1</name>
<evidence type="ECO:0000313" key="3">
    <source>
        <dbReference type="Proteomes" id="UP000001522"/>
    </source>
</evidence>
<dbReference type="EMBL" id="FN555004">
    <property type="protein sequence ID" value="CBG40201.1"/>
    <property type="molecule type" value="Genomic_DNA"/>
</dbReference>
<protein>
    <submittedName>
        <fullName evidence="2">Uncharacterized protein</fullName>
    </submittedName>
</protein>
<gene>
    <name evidence="2" type="ordered locus">HMU09440</name>
</gene>
<organism evidence="2 3">
    <name type="scientific">Helicobacter mustelae (strain ATCC 43772 / CCUG 25715 / CIP 103759 / LMG 18044 / NCTC 12198 / R85-136P)</name>
    <name type="common">Campylobacter mustelae</name>
    <dbReference type="NCBI Taxonomy" id="679897"/>
    <lineage>
        <taxon>Bacteria</taxon>
        <taxon>Pseudomonadati</taxon>
        <taxon>Campylobacterota</taxon>
        <taxon>Epsilonproteobacteria</taxon>
        <taxon>Campylobacterales</taxon>
        <taxon>Helicobacteraceae</taxon>
        <taxon>Helicobacter</taxon>
    </lineage>
</organism>
<evidence type="ECO:0000313" key="2">
    <source>
        <dbReference type="EMBL" id="CBG40201.1"/>
    </source>
</evidence>
<feature type="region of interest" description="Disordered" evidence="1">
    <location>
        <begin position="1"/>
        <end position="42"/>
    </location>
</feature>
<keyword evidence="3" id="KW-1185">Reference proteome</keyword>
<sequence>MGSAVRTRYAPPFPSIQKTKTTKSNPRFQKRTKAIKNPTTSP</sequence>
<dbReference type="Proteomes" id="UP000001522">
    <property type="component" value="Chromosome"/>
</dbReference>
<reference evidence="2 3" key="1">
    <citation type="journal article" date="2010" name="BMC Genomics">
        <title>Comparative genomics and proteomics of Helicobacter mustelae, an ulcerogenic and carcinogenic gastric pathogen.</title>
        <authorList>
            <person name="O'Toole P.W."/>
            <person name="Snelling W.J."/>
            <person name="Canchaya C."/>
            <person name="Forde B.M."/>
            <person name="Hardie K.R."/>
            <person name="Josenhans C."/>
            <person name="Graham R.L.J."/>
            <person name="McMullan G."/>
            <person name="Parkhill J."/>
            <person name="Belda E."/>
            <person name="Bentley S.D."/>
        </authorList>
    </citation>
    <scope>NUCLEOTIDE SEQUENCE [LARGE SCALE GENOMIC DNA]</scope>
    <source>
        <strain evidence="3">ATCC 43772 / LMG 18044 / NCTC 12198 / 12198</strain>
    </source>
</reference>
<evidence type="ECO:0000256" key="1">
    <source>
        <dbReference type="SAM" id="MobiDB-lite"/>
    </source>
</evidence>
<dbReference type="STRING" id="679897.HMU09440"/>